<feature type="compositionally biased region" description="Acidic residues" evidence="1">
    <location>
        <begin position="203"/>
        <end position="212"/>
    </location>
</feature>
<feature type="compositionally biased region" description="Polar residues" evidence="1">
    <location>
        <begin position="23"/>
        <end position="41"/>
    </location>
</feature>
<keyword evidence="3" id="KW-1185">Reference proteome</keyword>
<organism evidence="2 3">
    <name type="scientific">Dendrothele bispora (strain CBS 962.96)</name>
    <dbReference type="NCBI Taxonomy" id="1314807"/>
    <lineage>
        <taxon>Eukaryota</taxon>
        <taxon>Fungi</taxon>
        <taxon>Dikarya</taxon>
        <taxon>Basidiomycota</taxon>
        <taxon>Agaricomycotina</taxon>
        <taxon>Agaricomycetes</taxon>
        <taxon>Agaricomycetidae</taxon>
        <taxon>Agaricales</taxon>
        <taxon>Agaricales incertae sedis</taxon>
        <taxon>Dendrothele</taxon>
    </lineage>
</organism>
<sequence>MSTRVQTETETQQTPRERREDQSTPFHTLTPQGNWLNQSRRGNIEGSERNIGLEEGEAVGRTIGSTPATHNFAERPIGSVVNGSEGRDQVRHRTHRVQPQPSTPTDPVIRHIQYQSNPYAGDLLSYQIRRAEGLGSEDSFPRLGGPNILPPSLRQSVSEQGKSLERPIPRQQDQPEDNEEGDDTPQREEEPLSMNDLTRPLIEAEDLNDDNVGETNERNNTVPIHP</sequence>
<evidence type="ECO:0000256" key="1">
    <source>
        <dbReference type="SAM" id="MobiDB-lite"/>
    </source>
</evidence>
<evidence type="ECO:0000313" key="2">
    <source>
        <dbReference type="EMBL" id="THU88944.1"/>
    </source>
</evidence>
<dbReference type="AlphaFoldDB" id="A0A4S8LIR9"/>
<accession>A0A4S8LIR9</accession>
<feature type="compositionally biased region" description="Basic and acidic residues" evidence="1">
    <location>
        <begin position="42"/>
        <end position="52"/>
    </location>
</feature>
<proteinExistence type="predicted"/>
<feature type="compositionally biased region" description="Low complexity" evidence="1">
    <location>
        <begin position="1"/>
        <end position="14"/>
    </location>
</feature>
<protein>
    <submittedName>
        <fullName evidence="2">Uncharacterized protein</fullName>
    </submittedName>
</protein>
<feature type="compositionally biased region" description="Acidic residues" evidence="1">
    <location>
        <begin position="174"/>
        <end position="183"/>
    </location>
</feature>
<dbReference type="EMBL" id="ML179388">
    <property type="protein sequence ID" value="THU88944.1"/>
    <property type="molecule type" value="Genomic_DNA"/>
</dbReference>
<feature type="region of interest" description="Disordered" evidence="1">
    <location>
        <begin position="1"/>
        <end position="108"/>
    </location>
</feature>
<name>A0A4S8LIR9_DENBC</name>
<evidence type="ECO:0000313" key="3">
    <source>
        <dbReference type="Proteomes" id="UP000297245"/>
    </source>
</evidence>
<gene>
    <name evidence="2" type="ORF">K435DRAFT_865774</name>
</gene>
<feature type="region of interest" description="Disordered" evidence="1">
    <location>
        <begin position="135"/>
        <end position="226"/>
    </location>
</feature>
<dbReference type="Proteomes" id="UP000297245">
    <property type="component" value="Unassembled WGS sequence"/>
</dbReference>
<reference evidence="2 3" key="1">
    <citation type="journal article" date="2019" name="Nat. Ecol. Evol.">
        <title>Megaphylogeny resolves global patterns of mushroom evolution.</title>
        <authorList>
            <person name="Varga T."/>
            <person name="Krizsan K."/>
            <person name="Foldi C."/>
            <person name="Dima B."/>
            <person name="Sanchez-Garcia M."/>
            <person name="Sanchez-Ramirez S."/>
            <person name="Szollosi G.J."/>
            <person name="Szarkandi J.G."/>
            <person name="Papp V."/>
            <person name="Albert L."/>
            <person name="Andreopoulos W."/>
            <person name="Angelini C."/>
            <person name="Antonin V."/>
            <person name="Barry K.W."/>
            <person name="Bougher N.L."/>
            <person name="Buchanan P."/>
            <person name="Buyck B."/>
            <person name="Bense V."/>
            <person name="Catcheside P."/>
            <person name="Chovatia M."/>
            <person name="Cooper J."/>
            <person name="Damon W."/>
            <person name="Desjardin D."/>
            <person name="Finy P."/>
            <person name="Geml J."/>
            <person name="Haridas S."/>
            <person name="Hughes K."/>
            <person name="Justo A."/>
            <person name="Karasinski D."/>
            <person name="Kautmanova I."/>
            <person name="Kiss B."/>
            <person name="Kocsube S."/>
            <person name="Kotiranta H."/>
            <person name="LaButti K.M."/>
            <person name="Lechner B.E."/>
            <person name="Liimatainen K."/>
            <person name="Lipzen A."/>
            <person name="Lukacs Z."/>
            <person name="Mihaltcheva S."/>
            <person name="Morgado L.N."/>
            <person name="Niskanen T."/>
            <person name="Noordeloos M.E."/>
            <person name="Ohm R.A."/>
            <person name="Ortiz-Santana B."/>
            <person name="Ovrebo C."/>
            <person name="Racz N."/>
            <person name="Riley R."/>
            <person name="Savchenko A."/>
            <person name="Shiryaev A."/>
            <person name="Soop K."/>
            <person name="Spirin V."/>
            <person name="Szebenyi C."/>
            <person name="Tomsovsky M."/>
            <person name="Tulloss R.E."/>
            <person name="Uehling J."/>
            <person name="Grigoriev I.V."/>
            <person name="Vagvolgyi C."/>
            <person name="Papp T."/>
            <person name="Martin F.M."/>
            <person name="Miettinen O."/>
            <person name="Hibbett D.S."/>
            <person name="Nagy L.G."/>
        </authorList>
    </citation>
    <scope>NUCLEOTIDE SEQUENCE [LARGE SCALE GENOMIC DNA]</scope>
    <source>
        <strain evidence="2 3">CBS 962.96</strain>
    </source>
</reference>